<name>A0AAZ3NQK4_ONCTS</name>
<evidence type="ECO:0000256" key="7">
    <source>
        <dbReference type="SAM" id="SignalP"/>
    </source>
</evidence>
<feature type="transmembrane region" description="Helical" evidence="6">
    <location>
        <begin position="12"/>
        <end position="44"/>
    </location>
</feature>
<feature type="chain" id="PRO_5044315961" evidence="7">
    <location>
        <begin position="17"/>
        <end position="283"/>
    </location>
</feature>
<evidence type="ECO:0000256" key="3">
    <source>
        <dbReference type="ARBA" id="ARBA00022989"/>
    </source>
</evidence>
<dbReference type="PANTHER" id="PTHR31056">
    <property type="entry name" value="TRANSMEMBRANE PROTEIN 179B"/>
    <property type="match status" value="1"/>
</dbReference>
<feature type="transmembrane region" description="Helical" evidence="6">
    <location>
        <begin position="65"/>
        <end position="90"/>
    </location>
</feature>
<evidence type="ECO:0000256" key="4">
    <source>
        <dbReference type="ARBA" id="ARBA00023136"/>
    </source>
</evidence>
<proteinExistence type="inferred from homology"/>
<dbReference type="InterPro" id="IPR059010">
    <property type="entry name" value="TMEM179-179B"/>
</dbReference>
<organism evidence="8 9">
    <name type="scientific">Oncorhynchus tshawytscha</name>
    <name type="common">Chinook salmon</name>
    <name type="synonym">Salmo tshawytscha</name>
    <dbReference type="NCBI Taxonomy" id="74940"/>
    <lineage>
        <taxon>Eukaryota</taxon>
        <taxon>Metazoa</taxon>
        <taxon>Chordata</taxon>
        <taxon>Craniata</taxon>
        <taxon>Vertebrata</taxon>
        <taxon>Euteleostomi</taxon>
        <taxon>Actinopterygii</taxon>
        <taxon>Neopterygii</taxon>
        <taxon>Teleostei</taxon>
        <taxon>Protacanthopterygii</taxon>
        <taxon>Salmoniformes</taxon>
        <taxon>Salmonidae</taxon>
        <taxon>Salmoninae</taxon>
        <taxon>Oncorhynchus</taxon>
    </lineage>
</organism>
<keyword evidence="7" id="KW-0732">Signal</keyword>
<dbReference type="Pfam" id="PF26158">
    <property type="entry name" value="Claudin_TMEM179-179B"/>
    <property type="match status" value="1"/>
</dbReference>
<dbReference type="GeneTree" id="ENSGT00510000048151"/>
<protein>
    <submittedName>
        <fullName evidence="8">Uncharacterized protein</fullName>
    </submittedName>
</protein>
<evidence type="ECO:0000313" key="8">
    <source>
        <dbReference type="Ensembl" id="ENSOTSP00005105964.1"/>
    </source>
</evidence>
<feature type="transmembrane region" description="Helical" evidence="6">
    <location>
        <begin position="102"/>
        <end position="125"/>
    </location>
</feature>
<gene>
    <name evidence="8" type="primary">tmem179ba</name>
</gene>
<keyword evidence="3 6" id="KW-1133">Transmembrane helix</keyword>
<reference evidence="8" key="3">
    <citation type="submission" date="2025-09" db="UniProtKB">
        <authorList>
            <consortium name="Ensembl"/>
        </authorList>
    </citation>
    <scope>IDENTIFICATION</scope>
</reference>
<evidence type="ECO:0000313" key="9">
    <source>
        <dbReference type="Proteomes" id="UP000694402"/>
    </source>
</evidence>
<dbReference type="Ensembl" id="ENSOTST00005195104.1">
    <property type="protein sequence ID" value="ENSOTSP00005105964.1"/>
    <property type="gene ID" value="ENSOTSG00005034390.2"/>
</dbReference>
<keyword evidence="4 6" id="KW-0472">Membrane</keyword>
<feature type="signal peptide" evidence="7">
    <location>
        <begin position="1"/>
        <end position="16"/>
    </location>
</feature>
<evidence type="ECO:0000256" key="6">
    <source>
        <dbReference type="SAM" id="Phobius"/>
    </source>
</evidence>
<evidence type="ECO:0000256" key="5">
    <source>
        <dbReference type="ARBA" id="ARBA00093776"/>
    </source>
</evidence>
<dbReference type="Proteomes" id="UP000694402">
    <property type="component" value="Unassembled WGS sequence"/>
</dbReference>
<keyword evidence="9" id="KW-1185">Reference proteome</keyword>
<reference evidence="9" key="1">
    <citation type="journal article" date="2018" name="PLoS ONE">
        <title>Chinook salmon (Oncorhynchus tshawytscha) genome and transcriptome.</title>
        <authorList>
            <person name="Christensen K.A."/>
            <person name="Leong J.S."/>
            <person name="Sakhrani D."/>
            <person name="Biagi C.A."/>
            <person name="Minkley D.R."/>
            <person name="Withler R.E."/>
            <person name="Rondeau E.B."/>
            <person name="Koop B.F."/>
            <person name="Devlin R.H."/>
        </authorList>
    </citation>
    <scope>NUCLEOTIDE SEQUENCE [LARGE SCALE GENOMIC DNA]</scope>
</reference>
<keyword evidence="2 6" id="KW-0812">Transmembrane</keyword>
<accession>A0AAZ3NQK4</accession>
<reference evidence="8" key="2">
    <citation type="submission" date="2025-08" db="UniProtKB">
        <authorList>
            <consortium name="Ensembl"/>
        </authorList>
    </citation>
    <scope>IDENTIFICATION</scope>
</reference>
<dbReference type="InterPro" id="IPR029776">
    <property type="entry name" value="TMEM179B"/>
</dbReference>
<evidence type="ECO:0000256" key="2">
    <source>
        <dbReference type="ARBA" id="ARBA00022692"/>
    </source>
</evidence>
<comment type="similarity">
    <text evidence="5">Belongs to the TMEM179 family.</text>
</comment>
<dbReference type="PANTHER" id="PTHR31056:SF1">
    <property type="entry name" value="TRANSMEMBRANE PROTEIN 179B"/>
    <property type="match status" value="1"/>
</dbReference>
<sequence length="283" mass="31175">MMVIPWLLLLEMGLYASSFVCGIVTASSLTIVQGSFGGLCMLYGTVNHNSSSGSILVQTSSSPSLCYFVSAISVCVAVFCFSISLYWIYTCCLDGGVNRERLWLNVTLVVCGVFLFFLLVTGCVLKVGRDSLCDSVLHAVPNVTRCEQAQSRTWISPYTGTQFYTGLYNAGVSINRPFYTGLYRSGVSINRQFYTGLYRSGVSINRQFYTGLYGSGVSINRQFYTGLYGSGVSINRQFYTGLYGSGVSINRPFYTGLYRSGVSINRPFYTGLYRSGVSINRQL</sequence>
<evidence type="ECO:0000256" key="1">
    <source>
        <dbReference type="ARBA" id="ARBA00004141"/>
    </source>
</evidence>
<comment type="subcellular location">
    <subcellularLocation>
        <location evidence="1">Membrane</location>
        <topology evidence="1">Multi-pass membrane protein</topology>
    </subcellularLocation>
</comment>
<dbReference type="AlphaFoldDB" id="A0AAZ3NQK4"/>